<sequence length="127" mass="13829">MFGPAPRPEGQPFDRQVVQSAFELDAWAVLRAGRRTTLTGRSWSAAGPIRHVEVSTDGGTSWRRARATGPSGGPWQRWEIGWTPAAGAHELMARATDVRGNTQPDVARYNTLGYLFDAVVRLPVTAA</sequence>
<protein>
    <recommendedName>
        <fullName evidence="2">Moybdenum cofactor oxidoreductase dimerisation domain-containing protein</fullName>
    </recommendedName>
</protein>
<dbReference type="InterPro" id="IPR005066">
    <property type="entry name" value="MoCF_OxRdtse_dimer"/>
</dbReference>
<dbReference type="PANTHER" id="PTHR19372">
    <property type="entry name" value="SULFITE REDUCTASE"/>
    <property type="match status" value="1"/>
</dbReference>
<evidence type="ECO:0000313" key="3">
    <source>
        <dbReference type="EMBL" id="MFC7274897.1"/>
    </source>
</evidence>
<dbReference type="Pfam" id="PF03404">
    <property type="entry name" value="Mo-co_dimer"/>
    <property type="match status" value="1"/>
</dbReference>
<dbReference type="SUPFAM" id="SSF81296">
    <property type="entry name" value="E set domains"/>
    <property type="match status" value="1"/>
</dbReference>
<proteinExistence type="predicted"/>
<dbReference type="Proteomes" id="UP001596548">
    <property type="component" value="Unassembled WGS sequence"/>
</dbReference>
<evidence type="ECO:0000256" key="1">
    <source>
        <dbReference type="SAM" id="MobiDB-lite"/>
    </source>
</evidence>
<dbReference type="PANTHER" id="PTHR19372:SF7">
    <property type="entry name" value="SULFITE OXIDASE, MITOCHONDRIAL"/>
    <property type="match status" value="1"/>
</dbReference>
<dbReference type="Gene3D" id="2.60.40.650">
    <property type="match status" value="1"/>
</dbReference>
<feature type="region of interest" description="Disordered" evidence="1">
    <location>
        <begin position="54"/>
        <end position="78"/>
    </location>
</feature>
<dbReference type="EMBL" id="JBHTBJ010000007">
    <property type="protein sequence ID" value="MFC7274897.1"/>
    <property type="molecule type" value="Genomic_DNA"/>
</dbReference>
<dbReference type="RefSeq" id="WP_378967722.1">
    <property type="nucleotide sequence ID" value="NZ_JBHTBJ010000007.1"/>
</dbReference>
<accession>A0ABW2HP78</accession>
<evidence type="ECO:0000313" key="4">
    <source>
        <dbReference type="Proteomes" id="UP001596548"/>
    </source>
</evidence>
<organism evidence="3 4">
    <name type="scientific">Paractinoplanes rhizophilus</name>
    <dbReference type="NCBI Taxonomy" id="1416877"/>
    <lineage>
        <taxon>Bacteria</taxon>
        <taxon>Bacillati</taxon>
        <taxon>Actinomycetota</taxon>
        <taxon>Actinomycetes</taxon>
        <taxon>Micromonosporales</taxon>
        <taxon>Micromonosporaceae</taxon>
        <taxon>Paractinoplanes</taxon>
    </lineage>
</organism>
<evidence type="ECO:0000259" key="2">
    <source>
        <dbReference type="Pfam" id="PF03404"/>
    </source>
</evidence>
<reference evidence="4" key="1">
    <citation type="journal article" date="2019" name="Int. J. Syst. Evol. Microbiol.">
        <title>The Global Catalogue of Microorganisms (GCM) 10K type strain sequencing project: providing services to taxonomists for standard genome sequencing and annotation.</title>
        <authorList>
            <consortium name="The Broad Institute Genomics Platform"/>
            <consortium name="The Broad Institute Genome Sequencing Center for Infectious Disease"/>
            <person name="Wu L."/>
            <person name="Ma J."/>
        </authorList>
    </citation>
    <scope>NUCLEOTIDE SEQUENCE [LARGE SCALE GENOMIC DNA]</scope>
    <source>
        <strain evidence="4">XZYJT-10</strain>
    </source>
</reference>
<name>A0ABW2HP78_9ACTN</name>
<keyword evidence="4" id="KW-1185">Reference proteome</keyword>
<feature type="domain" description="Moybdenum cofactor oxidoreductase dimerisation" evidence="2">
    <location>
        <begin position="33"/>
        <end position="121"/>
    </location>
</feature>
<comment type="caution">
    <text evidence="3">The sequence shown here is derived from an EMBL/GenBank/DDBJ whole genome shotgun (WGS) entry which is preliminary data.</text>
</comment>
<dbReference type="InterPro" id="IPR014756">
    <property type="entry name" value="Ig_E-set"/>
</dbReference>
<gene>
    <name evidence="3" type="ORF">ACFQS1_12950</name>
</gene>